<proteinExistence type="predicted"/>
<dbReference type="EMBL" id="JAZHXI010000004">
    <property type="protein sequence ID" value="KAL2072810.1"/>
    <property type="molecule type" value="Genomic_DNA"/>
</dbReference>
<accession>A0ABR4CS72</accession>
<organism evidence="1 2">
    <name type="scientific">Oculimacula yallundae</name>
    <dbReference type="NCBI Taxonomy" id="86028"/>
    <lineage>
        <taxon>Eukaryota</taxon>
        <taxon>Fungi</taxon>
        <taxon>Dikarya</taxon>
        <taxon>Ascomycota</taxon>
        <taxon>Pezizomycotina</taxon>
        <taxon>Leotiomycetes</taxon>
        <taxon>Helotiales</taxon>
        <taxon>Ploettnerulaceae</taxon>
        <taxon>Oculimacula</taxon>
    </lineage>
</organism>
<gene>
    <name evidence="1" type="ORF">VTL71DRAFT_12153</name>
</gene>
<name>A0ABR4CS72_9HELO</name>
<protein>
    <submittedName>
        <fullName evidence="1">Uncharacterized protein</fullName>
    </submittedName>
</protein>
<sequence length="88" mass="10272">MREEHHNFFTSEFCLAARTPLLPSELVPCWQCRMTRERTLETAQMQQLLCRPINPRTRANHRAHYHTTLNEAGAPTQVTFVPPNMPEL</sequence>
<keyword evidence="2" id="KW-1185">Reference proteome</keyword>
<comment type="caution">
    <text evidence="1">The sequence shown here is derived from an EMBL/GenBank/DDBJ whole genome shotgun (WGS) entry which is preliminary data.</text>
</comment>
<reference evidence="1 2" key="1">
    <citation type="journal article" date="2024" name="Commun. Biol.">
        <title>Comparative genomic analysis of thermophilic fungi reveals convergent evolutionary adaptations and gene losses.</title>
        <authorList>
            <person name="Steindorff A.S."/>
            <person name="Aguilar-Pontes M.V."/>
            <person name="Robinson A.J."/>
            <person name="Andreopoulos B."/>
            <person name="LaButti K."/>
            <person name="Kuo A."/>
            <person name="Mondo S."/>
            <person name="Riley R."/>
            <person name="Otillar R."/>
            <person name="Haridas S."/>
            <person name="Lipzen A."/>
            <person name="Grimwood J."/>
            <person name="Schmutz J."/>
            <person name="Clum A."/>
            <person name="Reid I.D."/>
            <person name="Moisan M.C."/>
            <person name="Butler G."/>
            <person name="Nguyen T.T.M."/>
            <person name="Dewar K."/>
            <person name="Conant G."/>
            <person name="Drula E."/>
            <person name="Henrissat B."/>
            <person name="Hansel C."/>
            <person name="Singer S."/>
            <person name="Hutchinson M.I."/>
            <person name="de Vries R.P."/>
            <person name="Natvig D.O."/>
            <person name="Powell A.J."/>
            <person name="Tsang A."/>
            <person name="Grigoriev I.V."/>
        </authorList>
    </citation>
    <scope>NUCLEOTIDE SEQUENCE [LARGE SCALE GENOMIC DNA]</scope>
    <source>
        <strain evidence="1 2">CBS 494.80</strain>
    </source>
</reference>
<dbReference type="Proteomes" id="UP001595075">
    <property type="component" value="Unassembled WGS sequence"/>
</dbReference>
<evidence type="ECO:0000313" key="1">
    <source>
        <dbReference type="EMBL" id="KAL2072810.1"/>
    </source>
</evidence>
<evidence type="ECO:0000313" key="2">
    <source>
        <dbReference type="Proteomes" id="UP001595075"/>
    </source>
</evidence>